<feature type="domain" description="Velvet" evidence="6">
    <location>
        <begin position="428"/>
        <end position="636"/>
    </location>
</feature>
<dbReference type="Pfam" id="PF11754">
    <property type="entry name" value="Velvet"/>
    <property type="match status" value="1"/>
</dbReference>
<dbReference type="Proteomes" id="UP000279236">
    <property type="component" value="Unassembled WGS sequence"/>
</dbReference>
<gene>
    <name evidence="7" type="ORF">EHS24_008035</name>
</gene>
<evidence type="ECO:0000313" key="8">
    <source>
        <dbReference type="Proteomes" id="UP000279236"/>
    </source>
</evidence>
<keyword evidence="8" id="KW-1185">Reference proteome</keyword>
<dbReference type="Gene3D" id="2.60.40.3960">
    <property type="entry name" value="Velvet domain"/>
    <property type="match status" value="1"/>
</dbReference>
<keyword evidence="4" id="KW-0539">Nucleus</keyword>
<dbReference type="RefSeq" id="XP_028476295.1">
    <property type="nucleotide sequence ID" value="XM_028623362.1"/>
</dbReference>
<dbReference type="EMBL" id="RSCE01000006">
    <property type="protein sequence ID" value="RSH81840.1"/>
    <property type="molecule type" value="Genomic_DNA"/>
</dbReference>
<proteinExistence type="predicted"/>
<feature type="compositionally biased region" description="Basic and acidic residues" evidence="5">
    <location>
        <begin position="202"/>
        <end position="211"/>
    </location>
</feature>
<dbReference type="InterPro" id="IPR021740">
    <property type="entry name" value="Velvet"/>
</dbReference>
<evidence type="ECO:0000256" key="3">
    <source>
        <dbReference type="ARBA" id="ARBA00023163"/>
    </source>
</evidence>
<feature type="region of interest" description="Disordered" evidence="5">
    <location>
        <begin position="626"/>
        <end position="655"/>
    </location>
</feature>
<feature type="compositionally biased region" description="Basic and acidic residues" evidence="5">
    <location>
        <begin position="110"/>
        <end position="132"/>
    </location>
</feature>
<feature type="region of interest" description="Disordered" evidence="5">
    <location>
        <begin position="1"/>
        <end position="385"/>
    </location>
</feature>
<organism evidence="7 8">
    <name type="scientific">Apiotrichum porosum</name>
    <dbReference type="NCBI Taxonomy" id="105984"/>
    <lineage>
        <taxon>Eukaryota</taxon>
        <taxon>Fungi</taxon>
        <taxon>Dikarya</taxon>
        <taxon>Basidiomycota</taxon>
        <taxon>Agaricomycotina</taxon>
        <taxon>Tremellomycetes</taxon>
        <taxon>Trichosporonales</taxon>
        <taxon>Trichosporonaceae</taxon>
        <taxon>Apiotrichum</taxon>
    </lineage>
</organism>
<dbReference type="STRING" id="105984.A0A427XSM8"/>
<dbReference type="GO" id="GO:0005634">
    <property type="term" value="C:nucleus"/>
    <property type="evidence" value="ECO:0007669"/>
    <property type="project" value="UniProtKB-SubCell"/>
</dbReference>
<dbReference type="GeneID" id="39592578"/>
<feature type="compositionally biased region" description="Low complexity" evidence="5">
    <location>
        <begin position="12"/>
        <end position="24"/>
    </location>
</feature>
<feature type="compositionally biased region" description="Low complexity" evidence="5">
    <location>
        <begin position="61"/>
        <end position="77"/>
    </location>
</feature>
<comment type="caution">
    <text evidence="7">The sequence shown here is derived from an EMBL/GenBank/DDBJ whole genome shotgun (WGS) entry which is preliminary data.</text>
</comment>
<feature type="compositionally biased region" description="Basic and acidic residues" evidence="5">
    <location>
        <begin position="34"/>
        <end position="52"/>
    </location>
</feature>
<feature type="compositionally biased region" description="Low complexity" evidence="5">
    <location>
        <begin position="285"/>
        <end position="298"/>
    </location>
</feature>
<dbReference type="InterPro" id="IPR038491">
    <property type="entry name" value="Velvet_dom_sf"/>
</dbReference>
<keyword evidence="2" id="KW-0805">Transcription regulation</keyword>
<accession>A0A427XSM8</accession>
<comment type="subcellular location">
    <subcellularLocation>
        <location evidence="1">Nucleus</location>
    </subcellularLocation>
</comment>
<dbReference type="OrthoDB" id="3056235at2759"/>
<evidence type="ECO:0000256" key="5">
    <source>
        <dbReference type="SAM" id="MobiDB-lite"/>
    </source>
</evidence>
<dbReference type="PANTHER" id="PTHR33572:SF3">
    <property type="entry name" value="VELVET COMPLEX SUBUNIT B"/>
    <property type="match status" value="1"/>
</dbReference>
<sequence>MTTSRQPHPIDPAAAARNSAAAHTADADTADNPTARRELQHRERRDHHERAHGPHYYTVHAGAAGPDRPGSPSSSSSNHRDLHLRHAKQSPDDSIPRYSAYPVAHPPSAADRDYHTLHRRYASEDTRAHSREPLAGLAANPIHSTMDRGGRDREREYEQQQPRGDSRNEERYPPPPPPHSHHHLHAGRSSSTVAPEPGPSRARYDHYDYAPHEQSSPPPSWAPGSGSSSGSSSRYPGPPPLHHQPPQYSYPASYPYTSQHALPPPPHHAAAHTDVPPGWGGWGGTPAYAGAPYPTSGPQAAPPPSSRMHPTAQPAQPSPPPPASPSQIQQRLPPPPASAPSPPPSGTPTPGGYLPGFQPDYERGRAVGQTQTRRPAAPDELGGNGGAVAVMGSEVRPPPTEAYLILRPHNVPRVGWQSTADAAQAFDASDWSFELNVLQHPERGKALGVENLRRGWPPLTPPLIIQLVVKDQDGHPVPTDNATLARRLVHMTMSVELVAPDTSESRALMRVRPSSLRGNAQPYYPSSAPPPYSVQKTLLGSSVRTAQVLTRDSRKGLYFIFQDMIVRPEGRYALEGKILDLAGPPHVGTSIGVTHPLAHCRTNPFDVIIPQEYPGPVSITPLSEEFLRQGERHLGRRPRNDDGDSDPDDNTTQAE</sequence>
<evidence type="ECO:0000259" key="6">
    <source>
        <dbReference type="PROSITE" id="PS51821"/>
    </source>
</evidence>
<feature type="compositionally biased region" description="Basic and acidic residues" evidence="5">
    <location>
        <begin position="145"/>
        <end position="172"/>
    </location>
</feature>
<evidence type="ECO:0000313" key="7">
    <source>
        <dbReference type="EMBL" id="RSH81840.1"/>
    </source>
</evidence>
<feature type="compositionally biased region" description="Basic and acidic residues" evidence="5">
    <location>
        <begin position="626"/>
        <end position="642"/>
    </location>
</feature>
<name>A0A427XSM8_9TREE</name>
<evidence type="ECO:0000256" key="2">
    <source>
        <dbReference type="ARBA" id="ARBA00023015"/>
    </source>
</evidence>
<dbReference type="PROSITE" id="PS51821">
    <property type="entry name" value="VELVET"/>
    <property type="match status" value="1"/>
</dbReference>
<evidence type="ECO:0000256" key="1">
    <source>
        <dbReference type="ARBA" id="ARBA00004123"/>
    </source>
</evidence>
<evidence type="ECO:0000256" key="4">
    <source>
        <dbReference type="ARBA" id="ARBA00023242"/>
    </source>
</evidence>
<feature type="compositionally biased region" description="Low complexity" evidence="5">
    <location>
        <begin position="244"/>
        <end position="261"/>
    </location>
</feature>
<feature type="compositionally biased region" description="Low complexity" evidence="5">
    <location>
        <begin position="222"/>
        <end position="235"/>
    </location>
</feature>
<dbReference type="AlphaFoldDB" id="A0A427XSM8"/>
<reference evidence="7 8" key="1">
    <citation type="submission" date="2018-11" db="EMBL/GenBank/DDBJ databases">
        <title>Genome sequence of Apiotrichum porosum DSM 27194.</title>
        <authorList>
            <person name="Aliyu H."/>
            <person name="Gorte O."/>
            <person name="Ochsenreither K."/>
        </authorList>
    </citation>
    <scope>NUCLEOTIDE SEQUENCE [LARGE SCALE GENOMIC DNA]</scope>
    <source>
        <strain evidence="7 8">DSM 27194</strain>
    </source>
</reference>
<keyword evidence="3" id="KW-0804">Transcription</keyword>
<dbReference type="InterPro" id="IPR037525">
    <property type="entry name" value="Velvet_dom"/>
</dbReference>
<dbReference type="PANTHER" id="PTHR33572">
    <property type="entry name" value="SPORE DEVELOPMENT REGULATOR VOSA"/>
    <property type="match status" value="1"/>
</dbReference>
<feature type="compositionally biased region" description="Pro residues" evidence="5">
    <location>
        <begin position="332"/>
        <end position="347"/>
    </location>
</feature>
<protein>
    <recommendedName>
        <fullName evidence="6">Velvet domain-containing protein</fullName>
    </recommendedName>
</protein>